<keyword evidence="3" id="KW-0176">Collagen</keyword>
<feature type="compositionally biased region" description="Gly residues" evidence="1">
    <location>
        <begin position="176"/>
        <end position="191"/>
    </location>
</feature>
<feature type="domain" description="DUF591" evidence="2">
    <location>
        <begin position="100"/>
        <end position="147"/>
    </location>
</feature>
<feature type="region of interest" description="Disordered" evidence="1">
    <location>
        <begin position="157"/>
        <end position="206"/>
    </location>
</feature>
<dbReference type="Pfam" id="PF04569">
    <property type="entry name" value="DUF591"/>
    <property type="match status" value="1"/>
</dbReference>
<evidence type="ECO:0000259" key="2">
    <source>
        <dbReference type="Pfam" id="PF04569"/>
    </source>
</evidence>
<feature type="compositionally biased region" description="Basic and acidic residues" evidence="1">
    <location>
        <begin position="112"/>
        <end position="121"/>
    </location>
</feature>
<evidence type="ECO:0000313" key="4">
    <source>
        <dbReference type="Proteomes" id="UP000000763"/>
    </source>
</evidence>
<reference evidence="4" key="1">
    <citation type="journal article" date="2005" name="Nature">
        <title>The map-based sequence of the rice genome.</title>
        <authorList>
            <consortium name="International rice genome sequencing project (IRGSP)"/>
            <person name="Matsumoto T."/>
            <person name="Wu J."/>
            <person name="Kanamori H."/>
            <person name="Katayose Y."/>
            <person name="Fujisawa M."/>
            <person name="Namiki N."/>
            <person name="Mizuno H."/>
            <person name="Yamamoto K."/>
            <person name="Antonio B.A."/>
            <person name="Baba T."/>
            <person name="Sakata K."/>
            <person name="Nagamura Y."/>
            <person name="Aoki H."/>
            <person name="Arikawa K."/>
            <person name="Arita K."/>
            <person name="Bito T."/>
            <person name="Chiden Y."/>
            <person name="Fujitsuka N."/>
            <person name="Fukunaka R."/>
            <person name="Hamada M."/>
            <person name="Harada C."/>
            <person name="Hayashi A."/>
            <person name="Hijishita S."/>
            <person name="Honda M."/>
            <person name="Hosokawa S."/>
            <person name="Ichikawa Y."/>
            <person name="Idonuma A."/>
            <person name="Iijima M."/>
            <person name="Ikeda M."/>
            <person name="Ikeno M."/>
            <person name="Ito K."/>
            <person name="Ito S."/>
            <person name="Ito T."/>
            <person name="Ito Y."/>
            <person name="Ito Y."/>
            <person name="Iwabuchi A."/>
            <person name="Kamiya K."/>
            <person name="Karasawa W."/>
            <person name="Kurita K."/>
            <person name="Katagiri S."/>
            <person name="Kikuta A."/>
            <person name="Kobayashi H."/>
            <person name="Kobayashi N."/>
            <person name="Machita K."/>
            <person name="Maehara T."/>
            <person name="Masukawa M."/>
            <person name="Mizubayashi T."/>
            <person name="Mukai Y."/>
            <person name="Nagasaki H."/>
            <person name="Nagata Y."/>
            <person name="Naito S."/>
            <person name="Nakashima M."/>
            <person name="Nakama Y."/>
            <person name="Nakamichi Y."/>
            <person name="Nakamura M."/>
            <person name="Meguro A."/>
            <person name="Negishi M."/>
            <person name="Ohta I."/>
            <person name="Ohta T."/>
            <person name="Okamoto M."/>
            <person name="Ono N."/>
            <person name="Saji S."/>
            <person name="Sakaguchi M."/>
            <person name="Sakai K."/>
            <person name="Shibata M."/>
            <person name="Shimokawa T."/>
            <person name="Song J."/>
            <person name="Takazaki Y."/>
            <person name="Terasawa K."/>
            <person name="Tsugane M."/>
            <person name="Tsuji K."/>
            <person name="Ueda S."/>
            <person name="Waki K."/>
            <person name="Yamagata H."/>
            <person name="Yamamoto M."/>
            <person name="Yamamoto S."/>
            <person name="Yamane H."/>
            <person name="Yoshiki S."/>
            <person name="Yoshihara R."/>
            <person name="Yukawa K."/>
            <person name="Zhong H."/>
            <person name="Yano M."/>
            <person name="Yuan Q."/>
            <person name="Ouyang S."/>
            <person name="Liu J."/>
            <person name="Jones K.M."/>
            <person name="Gansberger K."/>
            <person name="Moffat K."/>
            <person name="Hill J."/>
            <person name="Bera J."/>
            <person name="Fadrosh D."/>
            <person name="Jin S."/>
            <person name="Johri S."/>
            <person name="Kim M."/>
            <person name="Overton L."/>
            <person name="Reardon M."/>
            <person name="Tsitrin T."/>
            <person name="Vuong H."/>
            <person name="Weaver B."/>
            <person name="Ciecko A."/>
            <person name="Tallon L."/>
            <person name="Jackson J."/>
            <person name="Pai G."/>
            <person name="Aken S.V."/>
            <person name="Utterback T."/>
            <person name="Reidmuller S."/>
            <person name="Feldblyum T."/>
            <person name="Hsiao J."/>
            <person name="Zismann V."/>
            <person name="Iobst S."/>
            <person name="de Vazeille A.R."/>
            <person name="Buell C.R."/>
            <person name="Ying K."/>
            <person name="Li Y."/>
            <person name="Lu T."/>
            <person name="Huang Y."/>
            <person name="Zhao Q."/>
            <person name="Feng Q."/>
            <person name="Zhang L."/>
            <person name="Zhu J."/>
            <person name="Weng Q."/>
            <person name="Mu J."/>
            <person name="Lu Y."/>
            <person name="Fan D."/>
            <person name="Liu Y."/>
            <person name="Guan J."/>
            <person name="Zhang Y."/>
            <person name="Yu S."/>
            <person name="Liu X."/>
            <person name="Zhang Y."/>
            <person name="Hong G."/>
            <person name="Han B."/>
            <person name="Choisne N."/>
            <person name="Demange N."/>
            <person name="Orjeda G."/>
            <person name="Samain S."/>
            <person name="Cattolico L."/>
            <person name="Pelletier E."/>
            <person name="Couloux A."/>
            <person name="Segurens B."/>
            <person name="Wincker P."/>
            <person name="D'Hont A."/>
            <person name="Scarpelli C."/>
            <person name="Weissenbach J."/>
            <person name="Salanoubat M."/>
            <person name="Quetier F."/>
            <person name="Yu Y."/>
            <person name="Kim H.R."/>
            <person name="Rambo T."/>
            <person name="Currie J."/>
            <person name="Collura K."/>
            <person name="Luo M."/>
            <person name="Yang T."/>
            <person name="Ammiraju J.S.S."/>
            <person name="Engler F."/>
            <person name="Soderlund C."/>
            <person name="Wing R.A."/>
            <person name="Palmer L.E."/>
            <person name="de la Bastide M."/>
            <person name="Spiegel L."/>
            <person name="Nascimento L."/>
            <person name="Zutavern T."/>
            <person name="O'Shaughnessy A."/>
            <person name="Dike S."/>
            <person name="Dedhia N."/>
            <person name="Preston R."/>
            <person name="Balija V."/>
            <person name="McCombie W.R."/>
            <person name="Chow T."/>
            <person name="Chen H."/>
            <person name="Chung M."/>
            <person name="Chen C."/>
            <person name="Shaw J."/>
            <person name="Wu H."/>
            <person name="Hsiao K."/>
            <person name="Chao Y."/>
            <person name="Chu M."/>
            <person name="Cheng C."/>
            <person name="Hour A."/>
            <person name="Lee P."/>
            <person name="Lin S."/>
            <person name="Lin Y."/>
            <person name="Liou J."/>
            <person name="Liu S."/>
            <person name="Hsing Y."/>
            <person name="Raghuvanshi S."/>
            <person name="Mohanty A."/>
            <person name="Bharti A.K."/>
            <person name="Gaur A."/>
            <person name="Gupta V."/>
            <person name="Kumar D."/>
            <person name="Ravi V."/>
            <person name="Vij S."/>
            <person name="Kapur A."/>
            <person name="Khurana P."/>
            <person name="Khurana P."/>
            <person name="Khurana J.P."/>
            <person name="Tyagi A.K."/>
            <person name="Gaikwad K."/>
            <person name="Singh A."/>
            <person name="Dalal V."/>
            <person name="Srivastava S."/>
            <person name="Dixit A."/>
            <person name="Pal A.K."/>
            <person name="Ghazi I.A."/>
            <person name="Yadav M."/>
            <person name="Pandit A."/>
            <person name="Bhargava A."/>
            <person name="Sureshbabu K."/>
            <person name="Batra K."/>
            <person name="Sharma T.R."/>
            <person name="Mohapatra T."/>
            <person name="Singh N.K."/>
            <person name="Messing J."/>
            <person name="Nelson A.B."/>
            <person name="Fuks G."/>
            <person name="Kavchok S."/>
            <person name="Keizer G."/>
            <person name="Linton E."/>
            <person name="Llaca V."/>
            <person name="Song R."/>
            <person name="Tanyolac B."/>
            <person name="Young S."/>
            <person name="Ho-Il K."/>
            <person name="Hahn J.H."/>
            <person name="Sangsakoo G."/>
            <person name="Vanavichit A."/>
            <person name="de Mattos Luiz.A.T."/>
            <person name="Zimmer P.D."/>
            <person name="Malone G."/>
            <person name="Dellagostin O."/>
            <person name="de Oliveira A.C."/>
            <person name="Bevan M."/>
            <person name="Bancroft I."/>
            <person name="Minx P."/>
            <person name="Cordum H."/>
            <person name="Wilson R."/>
            <person name="Cheng Z."/>
            <person name="Jin W."/>
            <person name="Jiang J."/>
            <person name="Leong S.A."/>
            <person name="Iwama H."/>
            <person name="Gojobori T."/>
            <person name="Itoh T."/>
            <person name="Niimura Y."/>
            <person name="Fujii Y."/>
            <person name="Habara T."/>
            <person name="Sakai H."/>
            <person name="Sato Y."/>
            <person name="Wilson G."/>
            <person name="Kumar K."/>
            <person name="McCouch S."/>
            <person name="Juretic N."/>
            <person name="Hoen D."/>
            <person name="Wright S."/>
            <person name="Bruskiewich R."/>
            <person name="Bureau T."/>
            <person name="Miyao A."/>
            <person name="Hirochika H."/>
            <person name="Nishikawa T."/>
            <person name="Kadowaki K."/>
            <person name="Sugiura M."/>
            <person name="Burr B."/>
            <person name="Sasaki T."/>
        </authorList>
    </citation>
    <scope>NUCLEOTIDE SEQUENCE [LARGE SCALE GENOMIC DNA]</scope>
    <source>
        <strain evidence="4">cv. Nipponbare</strain>
    </source>
</reference>
<evidence type="ECO:0000256" key="1">
    <source>
        <dbReference type="SAM" id="MobiDB-lite"/>
    </source>
</evidence>
<feature type="compositionally biased region" description="Basic and acidic residues" evidence="1">
    <location>
        <begin position="10"/>
        <end position="21"/>
    </location>
</feature>
<sequence length="206" mass="21395">MGRRGRGRGGQREGARGERGRRGWTRSTAWDPHGGGWVHGGEGARGPSWHQHGAYVAATRAGGRRKKGEAEMDGGRRPSSPKPCATDLVFGEHTGVTMESRGSDPTARIRRREVGDDESRRRTPAARKGGKSTGAMGVRFGGVGASPVFKGCIPGIGWGRGVPRRAGDERRPPGSDGNGSGAMPGGGGAWGGIHARSGGLPSHYAS</sequence>
<evidence type="ECO:0000313" key="3">
    <source>
        <dbReference type="EMBL" id="BAD09791.1"/>
    </source>
</evidence>
<dbReference type="Proteomes" id="UP000000763">
    <property type="component" value="Chromosome 8"/>
</dbReference>
<dbReference type="EMBL" id="AP004662">
    <property type="protein sequence ID" value="BAD09791.1"/>
    <property type="molecule type" value="Genomic_DNA"/>
</dbReference>
<dbReference type="InterPro" id="IPR007649">
    <property type="entry name" value="DUF591"/>
</dbReference>
<reference evidence="4" key="2">
    <citation type="journal article" date="2008" name="Nucleic Acids Res.">
        <title>The rice annotation project database (RAP-DB): 2008 update.</title>
        <authorList>
            <consortium name="The rice annotation project (RAP)"/>
        </authorList>
    </citation>
    <scope>GENOME REANNOTATION</scope>
    <source>
        <strain evidence="4">cv. Nipponbare</strain>
    </source>
</reference>
<gene>
    <name evidence="3" type="primary">P0048G02.28</name>
</gene>
<name>Q6ZAF4_ORYSJ</name>
<accession>Q6ZAF4</accession>
<proteinExistence type="predicted"/>
<feature type="compositionally biased region" description="Gly residues" evidence="1">
    <location>
        <begin position="33"/>
        <end position="44"/>
    </location>
</feature>
<feature type="region of interest" description="Disordered" evidence="1">
    <location>
        <begin position="1"/>
        <end position="138"/>
    </location>
</feature>
<organism evidence="3 4">
    <name type="scientific">Oryza sativa subsp. japonica</name>
    <name type="common">Rice</name>
    <dbReference type="NCBI Taxonomy" id="39947"/>
    <lineage>
        <taxon>Eukaryota</taxon>
        <taxon>Viridiplantae</taxon>
        <taxon>Streptophyta</taxon>
        <taxon>Embryophyta</taxon>
        <taxon>Tracheophyta</taxon>
        <taxon>Spermatophyta</taxon>
        <taxon>Magnoliopsida</taxon>
        <taxon>Liliopsida</taxon>
        <taxon>Poales</taxon>
        <taxon>Poaceae</taxon>
        <taxon>BOP clade</taxon>
        <taxon>Oryzoideae</taxon>
        <taxon>Oryzeae</taxon>
        <taxon>Oryzinae</taxon>
        <taxon>Oryza</taxon>
        <taxon>Oryza sativa</taxon>
    </lineage>
</organism>
<protein>
    <submittedName>
        <fullName evidence="3">Collagen-like protein</fullName>
    </submittedName>
</protein>
<dbReference type="AlphaFoldDB" id="Q6ZAF4"/>